<dbReference type="Proteomes" id="UP000321034">
    <property type="component" value="Unassembled WGS sequence"/>
</dbReference>
<proteinExistence type="predicted"/>
<comment type="caution">
    <text evidence="2">The sequence shown here is derived from an EMBL/GenBank/DDBJ whole genome shotgun (WGS) entry which is preliminary data.</text>
</comment>
<dbReference type="PANTHER" id="PTHR11895:SF76">
    <property type="entry name" value="INDOLEACETAMIDE HYDROLASE"/>
    <property type="match status" value="1"/>
</dbReference>
<dbReference type="AlphaFoldDB" id="A0A5C8HVE3"/>
<gene>
    <name evidence="2" type="ORF">FVP77_14465</name>
</gene>
<protein>
    <submittedName>
        <fullName evidence="2">Amidase</fullName>
    </submittedName>
</protein>
<organism evidence="2 3">
    <name type="scientific">Microbacterium hatanonis</name>
    <dbReference type="NCBI Taxonomy" id="404366"/>
    <lineage>
        <taxon>Bacteria</taxon>
        <taxon>Bacillati</taxon>
        <taxon>Actinomycetota</taxon>
        <taxon>Actinomycetes</taxon>
        <taxon>Micrococcales</taxon>
        <taxon>Microbacteriaceae</taxon>
        <taxon>Microbacterium</taxon>
    </lineage>
</organism>
<sequence>MTDQITALSARALAEAIRTRRLSSEEVVAAHLARIDELNPAINAIVAFQPEVALETARERDRELARGVIRGPMHGLPIAVKDLMDVAGLPTSHGSRIYAGRVAADDSVIASRLREAGVVFVGKTNTPEFGAGSHTFNEVFGPTRNPYDITRSAGGSSGGAAAAVTTGMLPFADGSDLGGSIRNPASFGNLVGLRPTAGRVASARPGNAWDPGSVLGALTRDVADTALFLSVISGPERRAPLSIDEDPDLFLSLAPRSFRGARIAYSPDLGGLPLDPEVREATAAAARLASDLGAEVVEVDIDLTEADLVFETFRSLEFLDAHGEDAALHPDLVKQTVRDDVSWADGIDARLLNRAAGARTRLFRRFQSLLAEYDMLLGPTTQVLPFPIEWEYPTEIEGVAMERYYTWQRSCSRITATAMPAVSMPMTFSRGGLPIGVQFVGPYRGDRLLLEFALTWESAVGDVMARRPAV</sequence>
<evidence type="ECO:0000259" key="1">
    <source>
        <dbReference type="Pfam" id="PF01425"/>
    </source>
</evidence>
<keyword evidence="3" id="KW-1185">Reference proteome</keyword>
<dbReference type="InterPro" id="IPR000120">
    <property type="entry name" value="Amidase"/>
</dbReference>
<dbReference type="Pfam" id="PF01425">
    <property type="entry name" value="Amidase"/>
    <property type="match status" value="1"/>
</dbReference>
<dbReference type="PANTHER" id="PTHR11895">
    <property type="entry name" value="TRANSAMIDASE"/>
    <property type="match status" value="1"/>
</dbReference>
<dbReference type="InterPro" id="IPR023631">
    <property type="entry name" value="Amidase_dom"/>
</dbReference>
<reference evidence="2 3" key="1">
    <citation type="submission" date="2019-08" db="EMBL/GenBank/DDBJ databases">
        <authorList>
            <person name="Dong K."/>
        </authorList>
    </citation>
    <scope>NUCLEOTIDE SEQUENCE [LARGE SCALE GENOMIC DNA]</scope>
    <source>
        <strain evidence="2 3">JCM14558</strain>
    </source>
</reference>
<dbReference type="Gene3D" id="3.90.1300.10">
    <property type="entry name" value="Amidase signature (AS) domain"/>
    <property type="match status" value="1"/>
</dbReference>
<evidence type="ECO:0000313" key="2">
    <source>
        <dbReference type="EMBL" id="TXK10063.1"/>
    </source>
</evidence>
<dbReference type="EMBL" id="VRSV01000002">
    <property type="protein sequence ID" value="TXK10063.1"/>
    <property type="molecule type" value="Genomic_DNA"/>
</dbReference>
<dbReference type="InterPro" id="IPR036928">
    <property type="entry name" value="AS_sf"/>
</dbReference>
<feature type="domain" description="Amidase" evidence="1">
    <location>
        <begin position="26"/>
        <end position="450"/>
    </location>
</feature>
<dbReference type="SUPFAM" id="SSF75304">
    <property type="entry name" value="Amidase signature (AS) enzymes"/>
    <property type="match status" value="1"/>
</dbReference>
<name>A0A5C8HVE3_9MICO</name>
<evidence type="ECO:0000313" key="3">
    <source>
        <dbReference type="Proteomes" id="UP000321034"/>
    </source>
</evidence>
<dbReference type="GO" id="GO:0003824">
    <property type="term" value="F:catalytic activity"/>
    <property type="evidence" value="ECO:0007669"/>
    <property type="project" value="InterPro"/>
</dbReference>
<dbReference type="RefSeq" id="WP_147895261.1">
    <property type="nucleotide sequence ID" value="NZ_BAAANR010000001.1"/>
</dbReference>
<accession>A0A5C8HVE3</accession>
<dbReference type="OrthoDB" id="182039at2"/>